<comment type="cofactor">
    <cofactor evidence="10">
        <name>Co(2+)</name>
        <dbReference type="ChEBI" id="CHEBI:48828"/>
    </cofactor>
    <cofactor evidence="10">
        <name>Zn(2+)</name>
        <dbReference type="ChEBI" id="CHEBI:29105"/>
    </cofactor>
    <cofactor evidence="10">
        <name>Mn(2+)</name>
        <dbReference type="ChEBI" id="CHEBI:29035"/>
    </cofactor>
    <cofactor evidence="10">
        <name>Fe(2+)</name>
        <dbReference type="ChEBI" id="CHEBI:29033"/>
    </cofactor>
    <text evidence="10">Binds 2 divalent metal cations per subunit. Has a high-affinity and a low affinity metal-binding site. The true nature of the physiological cofactor is under debate. The enzyme is active with cobalt, zinc, manganese or divalent iron ions.</text>
</comment>
<keyword evidence="4 8" id="KW-0479">Metal-binding</keyword>
<keyword evidence="13" id="KW-1185">Reference proteome</keyword>
<evidence type="ECO:0000256" key="6">
    <source>
        <dbReference type="ARBA" id="ARBA00022801"/>
    </source>
</evidence>
<feature type="binding site" evidence="8">
    <location>
        <position position="210"/>
    </location>
    <ligand>
        <name>Zn(2+)</name>
        <dbReference type="ChEBI" id="CHEBI:29105"/>
        <label>3</label>
    </ligand>
</feature>
<protein>
    <recommendedName>
        <fullName evidence="10">Methionine aminopeptidase</fullName>
        <ecNumber evidence="10">3.4.11.18</ecNumber>
    </recommendedName>
</protein>
<gene>
    <name evidence="12" type="ORF">PLOB_00029955</name>
</gene>
<feature type="binding site" evidence="8">
    <location>
        <position position="317"/>
    </location>
    <ligand>
        <name>Zn(2+)</name>
        <dbReference type="ChEBI" id="CHEBI:29105"/>
        <label>4</label>
        <note>catalytic</note>
    </ligand>
</feature>
<evidence type="ECO:0000256" key="2">
    <source>
        <dbReference type="ARBA" id="ARBA00022490"/>
    </source>
</evidence>
<comment type="similarity">
    <text evidence="8 9">Belongs to the peptidase M24A family. Methionine aminopeptidase type 1 subfamily.</text>
</comment>
<dbReference type="PANTHER" id="PTHR43330">
    <property type="entry name" value="METHIONINE AMINOPEPTIDASE"/>
    <property type="match status" value="1"/>
</dbReference>
<dbReference type="InterPro" id="IPR000994">
    <property type="entry name" value="Pept_M24"/>
</dbReference>
<evidence type="ECO:0000256" key="8">
    <source>
        <dbReference type="HAMAP-Rule" id="MF_03174"/>
    </source>
</evidence>
<evidence type="ECO:0000256" key="9">
    <source>
        <dbReference type="PROSITE-ProRule" id="PRU01357"/>
    </source>
</evidence>
<evidence type="ECO:0000256" key="1">
    <source>
        <dbReference type="ARBA" id="ARBA00022438"/>
    </source>
</evidence>
<feature type="binding site" evidence="8">
    <location>
        <position position="291"/>
    </location>
    <ligand>
        <name>a protein</name>
        <dbReference type="ChEBI" id="CHEBI:16541"/>
    </ligand>
    <ligandPart>
        <name>N-terminal L-methionine residue</name>
        <dbReference type="ChEBI" id="CHEBI:64731"/>
    </ligandPart>
</feature>
<comment type="catalytic activity">
    <reaction evidence="8 10">
        <text>Release of N-terminal amino acids, preferentially methionine, from peptides and arylamides.</text>
        <dbReference type="EC" id="3.4.11.18"/>
    </reaction>
</comment>
<evidence type="ECO:0000256" key="5">
    <source>
        <dbReference type="ARBA" id="ARBA00022771"/>
    </source>
</evidence>
<keyword evidence="5 9" id="KW-0863">Zinc-finger</keyword>
<feature type="binding site" evidence="8">
    <location>
        <position position="221"/>
    </location>
    <ligand>
        <name>Zn(2+)</name>
        <dbReference type="ChEBI" id="CHEBI:29105"/>
        <label>4</label>
        <note>catalytic</note>
    </ligand>
</feature>
<comment type="cofactor">
    <cofactor evidence="8">
        <name>Zn(2+)</name>
        <dbReference type="ChEBI" id="CHEBI:29105"/>
    </cofactor>
    <cofactor evidence="8">
        <name>Co(2+)</name>
        <dbReference type="ChEBI" id="CHEBI:48828"/>
    </cofactor>
    <cofactor evidence="8">
        <name>Mn(2+)</name>
        <dbReference type="ChEBI" id="CHEBI:29035"/>
    </cofactor>
    <cofactor evidence="8">
        <name>Fe(2+)</name>
        <dbReference type="ChEBI" id="CHEBI:29033"/>
    </cofactor>
    <text evidence="8">Binds 2 divalent metal cations per subunit. Has a high-affinity and a low affinity metal-binding site. The true nature of the physiological cofactor is under debate. The enzyme is active with zinc, cobalt, manganese or divalent iron ions. Has high activity with zinc; zinc cofactor is transferred into the active site region by the ZNG1 zinc chaperone.</text>
</comment>
<dbReference type="CDD" id="cd01086">
    <property type="entry name" value="MetAP1"/>
    <property type="match status" value="1"/>
</dbReference>
<evidence type="ECO:0000256" key="3">
    <source>
        <dbReference type="ARBA" id="ARBA00022670"/>
    </source>
</evidence>
<dbReference type="InterPro" id="IPR001714">
    <property type="entry name" value="Pept_M24_MAP"/>
</dbReference>
<comment type="subunit">
    <text evidence="8">Associates with the 60S ribosomal subunit of the 80S translational complex.</text>
</comment>
<feature type="binding site" evidence="8">
    <location>
        <position position="284"/>
    </location>
    <ligand>
        <name>Zn(2+)</name>
        <dbReference type="ChEBI" id="CHEBI:29105"/>
        <label>4</label>
        <note>catalytic</note>
    </ligand>
</feature>
<sequence>MMADLRTCESSGCNQPAKLQCPTCIKLGIQGSFFCAQDCFKQNWTEHKRVHKIVKAAAKIEDSKPAVYNPWPGFKFSGKLRPWPQSPRREVPDHIAKPDYAETGVPLSEIKSKQSTQIRVLSKDEIEKMRVAGRLAREVMDTAAKNVRVGITTDELDKIVHEACLERNCYPSPLNYHGFPKSCCTSVNEVICHGIPDMRPLENGDLLNIDITIYYNGFHGDLNETFFVGEVDEESKQLVKVTYECISQAIAAVKPGVKYREVGNIIQKHAQAHGFSVVKSYCGHGIHELFHTAPSVPHYAKNKAVGVMKPGHTFTIEPMISQGTWRDEIWPDNWTAVTQDGKRSAQFEQTLLVTETGCDILTLRPDDNGRAHFLSQV</sequence>
<feature type="binding site" evidence="8">
    <location>
        <position position="221"/>
    </location>
    <ligand>
        <name>Zn(2+)</name>
        <dbReference type="ChEBI" id="CHEBI:29105"/>
        <label>3</label>
    </ligand>
</feature>
<comment type="caution">
    <text evidence="12">The sequence shown here is derived from an EMBL/GenBank/DDBJ whole genome shotgun (WGS) entry which is preliminary data.</text>
</comment>
<keyword evidence="2 8" id="KW-0963">Cytoplasm</keyword>
<name>A0ABN8NYQ2_9CNID</name>
<dbReference type="InterPro" id="IPR036005">
    <property type="entry name" value="Creatinase/aminopeptidase-like"/>
</dbReference>
<dbReference type="PROSITE" id="PS52013">
    <property type="entry name" value="ZF_C6H2"/>
    <property type="match status" value="1"/>
</dbReference>
<dbReference type="EC" id="3.4.11.18" evidence="10"/>
<dbReference type="PROSITE" id="PS00680">
    <property type="entry name" value="MAP_1"/>
    <property type="match status" value="1"/>
</dbReference>
<proteinExistence type="inferred from homology"/>
<evidence type="ECO:0000256" key="4">
    <source>
        <dbReference type="ARBA" id="ARBA00022723"/>
    </source>
</evidence>
<keyword evidence="3 8" id="KW-0645">Protease</keyword>
<feature type="binding site" evidence="8">
    <location>
        <position position="348"/>
    </location>
    <ligand>
        <name>Zn(2+)</name>
        <dbReference type="ChEBI" id="CHEBI:29105"/>
        <label>4</label>
        <note>catalytic</note>
    </ligand>
</feature>
<keyword evidence="1 8" id="KW-0031">Aminopeptidase</keyword>
<feature type="domain" description="C6H2-type" evidence="11">
    <location>
        <begin position="5"/>
        <end position="58"/>
    </location>
</feature>
<reference evidence="12 13" key="1">
    <citation type="submission" date="2022-05" db="EMBL/GenBank/DDBJ databases">
        <authorList>
            <consortium name="Genoscope - CEA"/>
            <person name="William W."/>
        </authorList>
    </citation>
    <scope>NUCLEOTIDE SEQUENCE [LARGE SCALE GENOMIC DNA]</scope>
</reference>
<dbReference type="Proteomes" id="UP001159405">
    <property type="component" value="Unassembled WGS sequence"/>
</dbReference>
<dbReference type="Gene3D" id="3.90.230.10">
    <property type="entry name" value="Creatinase/methionine aminopeptidase superfamily"/>
    <property type="match status" value="1"/>
</dbReference>
<organism evidence="12 13">
    <name type="scientific">Porites lobata</name>
    <dbReference type="NCBI Taxonomy" id="104759"/>
    <lineage>
        <taxon>Eukaryota</taxon>
        <taxon>Metazoa</taxon>
        <taxon>Cnidaria</taxon>
        <taxon>Anthozoa</taxon>
        <taxon>Hexacorallia</taxon>
        <taxon>Scleractinia</taxon>
        <taxon>Fungiina</taxon>
        <taxon>Poritidae</taxon>
        <taxon>Porites</taxon>
    </lineage>
</organism>
<comment type="subcellular location">
    <subcellularLocation>
        <location evidence="8">Cytoplasm</location>
    </subcellularLocation>
</comment>
<dbReference type="HAMAP" id="MF_01974">
    <property type="entry name" value="MetAP_1"/>
    <property type="match status" value="1"/>
</dbReference>
<evidence type="ECO:0000256" key="10">
    <source>
        <dbReference type="RuleBase" id="RU003653"/>
    </source>
</evidence>
<feature type="binding site" evidence="8">
    <location>
        <position position="348"/>
    </location>
    <ligand>
        <name>Zn(2+)</name>
        <dbReference type="ChEBI" id="CHEBI:29105"/>
        <label>3</label>
    </ligand>
</feature>
<dbReference type="Pfam" id="PF15801">
    <property type="entry name" value="zf-C6H2"/>
    <property type="match status" value="1"/>
</dbReference>
<dbReference type="SUPFAM" id="SSF55920">
    <property type="entry name" value="Creatinase/aminopeptidase"/>
    <property type="match status" value="1"/>
</dbReference>
<dbReference type="PRINTS" id="PR00599">
    <property type="entry name" value="MAPEPTIDASE"/>
</dbReference>
<dbReference type="InterPro" id="IPR002467">
    <property type="entry name" value="Pept_M24A_MAP1"/>
</dbReference>
<accession>A0ABN8NYQ2</accession>
<evidence type="ECO:0000256" key="7">
    <source>
        <dbReference type="ARBA" id="ARBA00022833"/>
    </source>
</evidence>
<comment type="function">
    <text evidence="8 10">Cotranslationally removes the N-terminal methionine from nascent proteins. The N-terminal methionine is often cleaved when the second residue in the primary sequence is small and uncharged (Met-Ala-, Cys, Gly, Pro, Ser, Thr, or Val).</text>
</comment>
<keyword evidence="6 8" id="KW-0378">Hydrolase</keyword>
<dbReference type="PANTHER" id="PTHR43330:SF7">
    <property type="entry name" value="METHIONINE AMINOPEPTIDASE 1"/>
    <property type="match status" value="1"/>
</dbReference>
<evidence type="ECO:0000313" key="12">
    <source>
        <dbReference type="EMBL" id="CAH3123419.1"/>
    </source>
</evidence>
<dbReference type="InterPro" id="IPR031615">
    <property type="entry name" value="Zfn-C6H2"/>
</dbReference>
<feature type="binding site" evidence="8">
    <location>
        <position position="193"/>
    </location>
    <ligand>
        <name>a protein</name>
        <dbReference type="ChEBI" id="CHEBI:16541"/>
    </ligand>
    <ligandPart>
        <name>N-terminal L-methionine residue</name>
        <dbReference type="ChEBI" id="CHEBI:64731"/>
    </ligandPart>
</feature>
<dbReference type="EMBL" id="CALNXK010000038">
    <property type="protein sequence ID" value="CAH3123419.1"/>
    <property type="molecule type" value="Genomic_DNA"/>
</dbReference>
<dbReference type="Pfam" id="PF00557">
    <property type="entry name" value="Peptidase_M24"/>
    <property type="match status" value="1"/>
</dbReference>
<evidence type="ECO:0000259" key="11">
    <source>
        <dbReference type="PROSITE" id="PS52013"/>
    </source>
</evidence>
<evidence type="ECO:0000313" key="13">
    <source>
        <dbReference type="Proteomes" id="UP001159405"/>
    </source>
</evidence>
<dbReference type="NCBIfam" id="TIGR00500">
    <property type="entry name" value="met_pdase_I"/>
    <property type="match status" value="1"/>
</dbReference>
<keyword evidence="7" id="KW-0862">Zinc</keyword>